<name>A0A9E7I618_9LILI</name>
<evidence type="ECO:0000313" key="2">
    <source>
        <dbReference type="EMBL" id="URE46139.1"/>
    </source>
</evidence>
<dbReference type="PANTHER" id="PTHR36892:SF1">
    <property type="entry name" value="OS05G0518200 PROTEIN"/>
    <property type="match status" value="1"/>
</dbReference>
<reference evidence="2" key="1">
    <citation type="submission" date="2022-05" db="EMBL/GenBank/DDBJ databases">
        <title>The Musa troglodytarum L. genome provides insights into the mechanism of non-climacteric behaviour and enrichment of carotenoids.</title>
        <authorList>
            <person name="Wang J."/>
        </authorList>
    </citation>
    <scope>NUCLEOTIDE SEQUENCE</scope>
    <source>
        <tissue evidence="2">Leaf</tissue>
    </source>
</reference>
<gene>
    <name evidence="2" type="ORF">MUK42_13906</name>
</gene>
<evidence type="ECO:0000313" key="3">
    <source>
        <dbReference type="Proteomes" id="UP001055439"/>
    </source>
</evidence>
<dbReference type="OrthoDB" id="678085at2759"/>
<keyword evidence="3" id="KW-1185">Reference proteome</keyword>
<feature type="region of interest" description="Disordered" evidence="1">
    <location>
        <begin position="1228"/>
        <end position="1257"/>
    </location>
</feature>
<evidence type="ECO:0000256" key="1">
    <source>
        <dbReference type="SAM" id="MobiDB-lite"/>
    </source>
</evidence>
<feature type="region of interest" description="Disordered" evidence="1">
    <location>
        <begin position="185"/>
        <end position="207"/>
    </location>
</feature>
<dbReference type="PANTHER" id="PTHR36892">
    <property type="entry name" value="OS01G0201800 PROTEIN"/>
    <property type="match status" value="1"/>
</dbReference>
<dbReference type="AlphaFoldDB" id="A0A9E7I618"/>
<dbReference type="Proteomes" id="UP001055439">
    <property type="component" value="Chromosome 9"/>
</dbReference>
<dbReference type="EMBL" id="CP097511">
    <property type="protein sequence ID" value="URE46139.1"/>
    <property type="molecule type" value="Genomic_DNA"/>
</dbReference>
<organism evidence="2 3">
    <name type="scientific">Musa troglodytarum</name>
    <name type="common">fe'i banana</name>
    <dbReference type="NCBI Taxonomy" id="320322"/>
    <lineage>
        <taxon>Eukaryota</taxon>
        <taxon>Viridiplantae</taxon>
        <taxon>Streptophyta</taxon>
        <taxon>Embryophyta</taxon>
        <taxon>Tracheophyta</taxon>
        <taxon>Spermatophyta</taxon>
        <taxon>Magnoliopsida</taxon>
        <taxon>Liliopsida</taxon>
        <taxon>Zingiberales</taxon>
        <taxon>Musaceae</taxon>
        <taxon>Musa</taxon>
    </lineage>
</organism>
<sequence length="1267" mass="141309">MTVATSRMIRTKLDGCDRVHVARGRVGICSCRWHRSLSEINSVGSGVGIPRRRAGKRKGKKEYAARMRSVNYDKCWPFAEERTGRSLPPIPTRRFRWWVDEMRTARSAGEAVDPVERAAVGVAVETRDGPGVDSADDGRGLDAGGDEALALEGQMKAPLPSMAKQRTLKKRSLLELFAVAPPIHGLQELDDSDGDGDKEQGEEAAAVKSDCGIGDGGDVLELMKRKKRGMEGWKRRVRQQIGANKKLKVTRKMMTKKKKLKVEIRAAKKGKKFKMASPIDTCKLLRNKVYKQFGKMHKKHVHNEMKSTTVRTFLKNYIFRLVQCSKLVSRNPAVAWMPPAHTPLKKQKRSISSKKRKTIERENMKCGDIVELCCKSAKRLSFSGKDGGSVLAKRCLPLQLPYLQTLCKIVSDVLAAPSDLDNLEKCPSVTEGAQLNLNDRTAQLNLHDGVIAGNIETGETSFEKQLTSSYGHVNNKNSVTKMTPLVAFDLNQPVLDCVDLNHDSLDGSTLTPSPTYLADQKDPSLVNKHGLDLDPGNCQEQSFSLTSDDIYSLHDSIRQSVSVSNAKTAQCHYLNRDKQHWIYCSDQKIVQSTEGQTHMMDPMKYVCDEFPGFQPVHHLPKNMVISTCSSIISKAAVEASPNVRPIWRDTCTEEGFTGLPLNSQGEFIQLHPCNRGFHEVDKMPNSALNSLMVLPSSSHFQPQSNHVRTNGKFPFAPIYHEDDQHWFLKHYHPASKVVISDCLSTELQGLGKVEHQSHDKAQFDRCDSRQMDICCCGCTDQIVTGNYFDRLNSHPERDLELGVQPAIQRTMRLMGKNVTVGSYRKETQECYDGKTYTDKETMTTSCHTARVYDKPILKRWHDEECILQAESRAPREFPYKSLEVPSNHCCISADKLMFDQTHYGFRSHWLISNANSPSGNCGFHNINPIPCQSFLSKASTSAAHCSPVTQFLDMGQFKTFWTSYPQKFCQHMLLNSSHCRHNQSISYNIPSTSHPPYANQVPIQTSRGLFSQKVPHCLLNANSQQPPFIPFHPVAEDQSCTIAEISGSPYASYSKHVTTFPCGSSSMSQTYDSYAPMSVVYPSSVSALTTDNISSMSSNYGYNIKAKDGMSFDFSHVKNQNHSKRCRKPAAKDDKIIERVKGPILKLQEDSNSPTSVIKEQLHGGKQNILGSLEISACVNRRIDVLSDTDHETDIVMVSGGSFPLNSGHKRSGPVKLIAGARHILRPNESLDQDKSHPIHSTVPSTQETSAGKDDVSQEKAAKICKF</sequence>
<proteinExistence type="predicted"/>
<protein>
    <submittedName>
        <fullName evidence="2">Uncharacterized protein</fullName>
    </submittedName>
</protein>
<accession>A0A9E7I618</accession>